<dbReference type="Proteomes" id="UP001207228">
    <property type="component" value="Unassembled WGS sequence"/>
</dbReference>
<protein>
    <submittedName>
        <fullName evidence="1">Ig-like domain-containing protein</fullName>
    </submittedName>
</protein>
<dbReference type="InterPro" id="IPR013783">
    <property type="entry name" value="Ig-like_fold"/>
</dbReference>
<evidence type="ECO:0000313" key="1">
    <source>
        <dbReference type="EMBL" id="MCX2739650.1"/>
    </source>
</evidence>
<reference evidence="1 2" key="1">
    <citation type="submission" date="2022-11" db="EMBL/GenBank/DDBJ databases">
        <title>The characterization of three novel Bacteroidetes species and genomic analysis of their roles in tidal elemental geochemical cycles.</title>
        <authorList>
            <person name="Ma K.-J."/>
        </authorList>
    </citation>
    <scope>NUCLEOTIDE SEQUENCE [LARGE SCALE GENOMIC DNA]</scope>
    <source>
        <strain evidence="1 2">M82</strain>
    </source>
</reference>
<dbReference type="InterPro" id="IPR026444">
    <property type="entry name" value="Secre_tail"/>
</dbReference>
<dbReference type="Gene3D" id="2.60.120.380">
    <property type="match status" value="1"/>
</dbReference>
<dbReference type="Pfam" id="PF17957">
    <property type="entry name" value="Big_7"/>
    <property type="match status" value="1"/>
</dbReference>
<proteinExistence type="predicted"/>
<comment type="caution">
    <text evidence="1">The sequence shown here is derived from an EMBL/GenBank/DDBJ whole genome shotgun (WGS) entry which is preliminary data.</text>
</comment>
<sequence>MTEAEMEEVWKLMSEDFRPFDLNVTTSEAVFNNAPADRRMRVIFTPTNYFAPGYGGYAYIGSFTFGSTSYGETPCWVWNAGVIGAGEAGSHEVGHTLGLVHDGRGAPYSEEYYSGHDSWAPIMGTGYYRSVVQWSKGEYAYANNTEDDLQTITTRNGFGYRADDHGNTAASATSMVIEDGGEVLASVNKGVISSRTDVDMFSFTTSGGEIAFDVNPDPSYPNLDLMLTVRDIFGELVATADPSTLAASLHVVLEAGTYYLEIDGVAGSMGANSDFASLGEYFIAGNIPVNFNQSPLVSLVTPVEGQEFTANQKPIRITATAFDSDGTVSKVEFYSGDVKLGEDLKAPYSYHWKRAAVGNYVITAHATDNMGAVTVSEPVSIKVVAPGIKKNQIASSKILATEMPAGVEVYPNPITTDNYVKIALPAHFRVVSLIIYELGTGKRLSERNYKDASSLQVEVSALPRGLYGLTIKAEGQVWTKKLAVIK</sequence>
<dbReference type="NCBIfam" id="TIGR04183">
    <property type="entry name" value="Por_Secre_tail"/>
    <property type="match status" value="1"/>
</dbReference>
<accession>A0ABT3RDN9</accession>
<organism evidence="1 2">
    <name type="scientific">Pontibacter anaerobius</name>
    <dbReference type="NCBI Taxonomy" id="2993940"/>
    <lineage>
        <taxon>Bacteria</taxon>
        <taxon>Pseudomonadati</taxon>
        <taxon>Bacteroidota</taxon>
        <taxon>Cytophagia</taxon>
        <taxon>Cytophagales</taxon>
        <taxon>Hymenobacteraceae</taxon>
        <taxon>Pontibacter</taxon>
    </lineage>
</organism>
<dbReference type="RefSeq" id="WP_266051712.1">
    <property type="nucleotide sequence ID" value="NZ_JAPFQO010000003.1"/>
</dbReference>
<keyword evidence="2" id="KW-1185">Reference proteome</keyword>
<name>A0ABT3RDN9_9BACT</name>
<dbReference type="SUPFAM" id="SSF55486">
    <property type="entry name" value="Metalloproteases ('zincins'), catalytic domain"/>
    <property type="match status" value="1"/>
</dbReference>
<dbReference type="Gene3D" id="2.60.40.10">
    <property type="entry name" value="Immunoglobulins"/>
    <property type="match status" value="1"/>
</dbReference>
<evidence type="ECO:0000313" key="2">
    <source>
        <dbReference type="Proteomes" id="UP001207228"/>
    </source>
</evidence>
<dbReference type="EMBL" id="JAPFQO010000003">
    <property type="protein sequence ID" value="MCX2739650.1"/>
    <property type="molecule type" value="Genomic_DNA"/>
</dbReference>
<gene>
    <name evidence="1" type="ORF">OO017_06810</name>
</gene>